<evidence type="ECO:0000313" key="3">
    <source>
        <dbReference type="Proteomes" id="UP000248423"/>
    </source>
</evidence>
<gene>
    <name evidence="2" type="ORF">BO78DRAFT_401928</name>
</gene>
<feature type="compositionally biased region" description="Polar residues" evidence="1">
    <location>
        <begin position="74"/>
        <end position="83"/>
    </location>
</feature>
<reference evidence="2 3" key="1">
    <citation type="submission" date="2018-02" db="EMBL/GenBank/DDBJ databases">
        <title>The genomes of Aspergillus section Nigri reveals drivers in fungal speciation.</title>
        <authorList>
            <consortium name="DOE Joint Genome Institute"/>
            <person name="Vesth T.C."/>
            <person name="Nybo J."/>
            <person name="Theobald S."/>
            <person name="Brandl J."/>
            <person name="Frisvad J.C."/>
            <person name="Nielsen K.F."/>
            <person name="Lyhne E.K."/>
            <person name="Kogle M.E."/>
            <person name="Kuo A."/>
            <person name="Riley R."/>
            <person name="Clum A."/>
            <person name="Nolan M."/>
            <person name="Lipzen A."/>
            <person name="Salamov A."/>
            <person name="Henrissat B."/>
            <person name="Wiebenga A."/>
            <person name="De vries R.P."/>
            <person name="Grigoriev I.V."/>
            <person name="Mortensen U.H."/>
            <person name="Andersen M.R."/>
            <person name="Baker S.E."/>
        </authorList>
    </citation>
    <scope>NUCLEOTIDE SEQUENCE [LARGE SCALE GENOMIC DNA]</scope>
    <source>
        <strain evidence="2 3">CBS 121057</strain>
    </source>
</reference>
<dbReference type="AlphaFoldDB" id="A0A319DSP0"/>
<dbReference type="VEuPathDB" id="FungiDB:BO78DRAFT_401928"/>
<dbReference type="EMBL" id="KZ826442">
    <property type="protein sequence ID" value="PYI00632.1"/>
    <property type="molecule type" value="Genomic_DNA"/>
</dbReference>
<feature type="region of interest" description="Disordered" evidence="1">
    <location>
        <begin position="1"/>
        <end position="21"/>
    </location>
</feature>
<evidence type="ECO:0000313" key="2">
    <source>
        <dbReference type="EMBL" id="PYI00632.1"/>
    </source>
</evidence>
<name>A0A319DSP0_ASPSB</name>
<protein>
    <submittedName>
        <fullName evidence="2">Uncharacterized protein</fullName>
    </submittedName>
</protein>
<sequence length="262" mass="29408">MATGHILTQRPDEELKSHVNPPNYSPLIRTADWLTRATKLPRLSLKDGGKHIFAISMDPQAHNSRDASLRSTRDGSTIASESPSIKVHPSTPPNEPVGNVRRPQGLRRGFQHTEEREILTDSVHTMLHPDAKSDEFYDVTFWKPDNNPLLRCMTVDSKTDVCAMHFDVWQDLKLPIERYEGPPISIVGHEKPVRPLGKAQATWSKSGEDRRYSAEFYVVRGLEFDACLGASTVRKLGLYRRDPALASRLRAADHANVNSPDA</sequence>
<dbReference type="OrthoDB" id="4500700at2759"/>
<evidence type="ECO:0000256" key="1">
    <source>
        <dbReference type="SAM" id="MobiDB-lite"/>
    </source>
</evidence>
<dbReference type="Proteomes" id="UP000248423">
    <property type="component" value="Unassembled WGS sequence"/>
</dbReference>
<keyword evidence="3" id="KW-1185">Reference proteome</keyword>
<proteinExistence type="predicted"/>
<feature type="compositionally biased region" description="Basic and acidic residues" evidence="1">
    <location>
        <begin position="63"/>
        <end position="73"/>
    </location>
</feature>
<accession>A0A319DSP0</accession>
<organism evidence="2 3">
    <name type="scientific">Aspergillus sclerotiicarbonarius (strain CBS 121057 / IBT 28362)</name>
    <dbReference type="NCBI Taxonomy" id="1448318"/>
    <lineage>
        <taxon>Eukaryota</taxon>
        <taxon>Fungi</taxon>
        <taxon>Dikarya</taxon>
        <taxon>Ascomycota</taxon>
        <taxon>Pezizomycotina</taxon>
        <taxon>Eurotiomycetes</taxon>
        <taxon>Eurotiomycetidae</taxon>
        <taxon>Eurotiales</taxon>
        <taxon>Aspergillaceae</taxon>
        <taxon>Aspergillus</taxon>
        <taxon>Aspergillus subgen. Circumdati</taxon>
    </lineage>
</organism>
<feature type="region of interest" description="Disordered" evidence="1">
    <location>
        <begin position="56"/>
        <end position="103"/>
    </location>
</feature>